<protein>
    <recommendedName>
        <fullName evidence="7">Glyoxal oxidase</fullName>
    </recommendedName>
</protein>
<dbReference type="Gene3D" id="2.130.10.80">
    <property type="entry name" value="Galactose oxidase/kelch, beta-propeller"/>
    <property type="match status" value="1"/>
</dbReference>
<dbReference type="InterPro" id="IPR037293">
    <property type="entry name" value="Gal_Oxidase_central_sf"/>
</dbReference>
<evidence type="ECO:0000259" key="4">
    <source>
        <dbReference type="Pfam" id="PF09118"/>
    </source>
</evidence>
<feature type="domain" description="Galactose oxidase-like Early set" evidence="4">
    <location>
        <begin position="451"/>
        <end position="555"/>
    </location>
</feature>
<dbReference type="Proteomes" id="UP000654370">
    <property type="component" value="Unassembled WGS sequence"/>
</dbReference>
<dbReference type="AlphaFoldDB" id="A0A8H7UBN7"/>
<dbReference type="PANTHER" id="PTHR32208:SF21">
    <property type="entry name" value="LOW QUALITY PROTEIN: ALDEHYDE OXIDASE GLOX-LIKE"/>
    <property type="match status" value="1"/>
</dbReference>
<keyword evidence="6" id="KW-1185">Reference proteome</keyword>
<dbReference type="SUPFAM" id="SSF81296">
    <property type="entry name" value="E set domains"/>
    <property type="match status" value="1"/>
</dbReference>
<dbReference type="Gene3D" id="2.60.40.10">
    <property type="entry name" value="Immunoglobulins"/>
    <property type="match status" value="1"/>
</dbReference>
<gene>
    <name evidence="5" type="ORF">INT43_005099</name>
</gene>
<evidence type="ECO:0000256" key="2">
    <source>
        <dbReference type="SAM" id="SignalP"/>
    </source>
</evidence>
<dbReference type="PANTHER" id="PTHR32208">
    <property type="entry name" value="SECRETED PROTEIN-RELATED"/>
    <property type="match status" value="1"/>
</dbReference>
<proteinExistence type="predicted"/>
<dbReference type="InterPro" id="IPR015202">
    <property type="entry name" value="GO-like_E_set"/>
</dbReference>
<dbReference type="SUPFAM" id="SSF50965">
    <property type="entry name" value="Galactose oxidase, central domain"/>
    <property type="match status" value="1"/>
</dbReference>
<dbReference type="InterPro" id="IPR014756">
    <property type="entry name" value="Ig_E-set"/>
</dbReference>
<evidence type="ECO:0000313" key="6">
    <source>
        <dbReference type="Proteomes" id="UP000654370"/>
    </source>
</evidence>
<feature type="domain" description="Glyoxal oxidase N-terminal" evidence="3">
    <location>
        <begin position="79"/>
        <end position="444"/>
    </location>
</feature>
<evidence type="ECO:0008006" key="7">
    <source>
        <dbReference type="Google" id="ProtNLM"/>
    </source>
</evidence>
<dbReference type="InterPro" id="IPR011043">
    <property type="entry name" value="Gal_Oxase/kelch_b-propeller"/>
</dbReference>
<dbReference type="EMBL" id="JAEPQZ010000014">
    <property type="protein sequence ID" value="KAG2173679.1"/>
    <property type="molecule type" value="Genomic_DNA"/>
</dbReference>
<evidence type="ECO:0000313" key="5">
    <source>
        <dbReference type="EMBL" id="KAG2173679.1"/>
    </source>
</evidence>
<dbReference type="InterPro" id="IPR013783">
    <property type="entry name" value="Ig-like_fold"/>
</dbReference>
<sequence length="564" mass="62993">MKSVGLLLAAAIATVSPALADPVPFYWQNPGQEYSAAVKKGGKMEQIGRTGVAAMHAVLISDRKILIIDKAEWNEAQFDSGQSAFSVEYDIITNDYRLLHIDTNTFCSAGGFLKNGTFISTGGGERKGRTWKAEEGFQSIRHFTPCEDGECQWSEFKTTSHMIGNRWYPTVEQMPEGDIMIMGGSIRGARVNRDEINVPSIEYWPPRPEGLIDFPFLNETMPYNLYPIVYTLPDGNLFVFANRHAIIYNYKTNEVVKRLPEMKGNPRSYPLTGASVMLPLDPANDYNVEIIVCGGSQTVNGNLSPKADADATCGRINLGDENPQWEMDTFVHPRLMPDAVFLADGTVMFLNGCQKGFAGYQSKNWIYVNTDPTFDLLIYDPKKSKGKRWKQDLASTDIARMYHSVALSLPDGRVWVAGSNNNEPSNITAIYPTEFRVEYYSPPYLFKSSTRPLISNVPKILTYDQEYTINLNLNYPLTSSHTAEPVIQVALLRPGFSTHSMHMSQRYVILKYQIASDKQTLHIQAPPHANIFPPGPATLHVLRDGVPAEGIFLHIAENEDDVAV</sequence>
<name>A0A8H7UBN7_MORIS</name>
<dbReference type="CDD" id="cd02851">
    <property type="entry name" value="E_set_GO_C"/>
    <property type="match status" value="1"/>
</dbReference>
<feature type="signal peptide" evidence="2">
    <location>
        <begin position="1"/>
        <end position="20"/>
    </location>
</feature>
<organism evidence="5 6">
    <name type="scientific">Mortierella isabellina</name>
    <name type="common">Filamentous fungus</name>
    <name type="synonym">Umbelopsis isabellina</name>
    <dbReference type="NCBI Taxonomy" id="91625"/>
    <lineage>
        <taxon>Eukaryota</taxon>
        <taxon>Fungi</taxon>
        <taxon>Fungi incertae sedis</taxon>
        <taxon>Mucoromycota</taxon>
        <taxon>Mucoromycotina</taxon>
        <taxon>Umbelopsidomycetes</taxon>
        <taxon>Umbelopsidales</taxon>
        <taxon>Umbelopsidaceae</taxon>
        <taxon>Umbelopsis</taxon>
    </lineage>
</organism>
<accession>A0A8H7UBN7</accession>
<feature type="chain" id="PRO_5034188402" description="Glyoxal oxidase" evidence="2">
    <location>
        <begin position="21"/>
        <end position="564"/>
    </location>
</feature>
<dbReference type="InterPro" id="IPR009880">
    <property type="entry name" value="Glyoxal_oxidase_N"/>
</dbReference>
<reference evidence="5" key="1">
    <citation type="submission" date="2020-12" db="EMBL/GenBank/DDBJ databases">
        <title>Metabolic potential, ecology and presence of endohyphal bacteria is reflected in genomic diversity of Mucoromycotina.</title>
        <authorList>
            <person name="Muszewska A."/>
            <person name="Okrasinska A."/>
            <person name="Steczkiewicz K."/>
            <person name="Drgas O."/>
            <person name="Orlowska M."/>
            <person name="Perlinska-Lenart U."/>
            <person name="Aleksandrzak-Piekarczyk T."/>
            <person name="Szatraj K."/>
            <person name="Zielenkiewicz U."/>
            <person name="Pilsyk S."/>
            <person name="Malc E."/>
            <person name="Mieczkowski P."/>
            <person name="Kruszewska J.S."/>
            <person name="Biernat P."/>
            <person name="Pawlowska J."/>
        </authorList>
    </citation>
    <scope>NUCLEOTIDE SEQUENCE</scope>
    <source>
        <strain evidence="5">WA0000067209</strain>
    </source>
</reference>
<evidence type="ECO:0000256" key="1">
    <source>
        <dbReference type="ARBA" id="ARBA00022729"/>
    </source>
</evidence>
<dbReference type="OrthoDB" id="2019572at2759"/>
<comment type="caution">
    <text evidence="5">The sequence shown here is derived from an EMBL/GenBank/DDBJ whole genome shotgun (WGS) entry which is preliminary data.</text>
</comment>
<keyword evidence="1 2" id="KW-0732">Signal</keyword>
<dbReference type="Pfam" id="PF07250">
    <property type="entry name" value="Glyoxal_oxid_N"/>
    <property type="match status" value="1"/>
</dbReference>
<dbReference type="Pfam" id="PF09118">
    <property type="entry name" value="GO-like_E_set"/>
    <property type="match status" value="1"/>
</dbReference>
<evidence type="ECO:0000259" key="3">
    <source>
        <dbReference type="Pfam" id="PF07250"/>
    </source>
</evidence>